<dbReference type="PANTHER" id="PTHR15691:SF6">
    <property type="entry name" value="WASH COMPLEX SUBUNIT 5"/>
    <property type="match status" value="1"/>
</dbReference>
<sequence>MTLSLEHQSGILSKLLSCGVSLLAEVFRLRTTLPEDISDVSKSRFKSILLEFSYFETPIEFDQKIEDNVGLKDLDEEFTELHRGYVLDFSKFMHRLCSFIFEFAEYTQKYATVDVLLDTEWNKIHSQRADVLYHLGIILIFLDEKFLASSREALFVAGQRLGDKFASTHFETSISLLRERKDVFENCFVHLGVDRKFAENVLEYVRTFSLIQTQDVGMSSRKSSLVYIALWFIPNVLRDEGPLMRTLVDAFFGDQWILPLHFELTANVLQKWKNYKPAILALRGVLRQEHVASIVQQKIEILKSNKLPSGLLSLEEFEYYKKTLVVCNSALKWIILHFGDLERFKKISILFDPFKYLLTLIKFEYKFKQSALFTIKNKTAQADKLKERISSSIDQVVHILDRSQESWKTKVSAWLGKINDKLSAIGVVNPKSVNVIESVKLKLEEISEITSDDQRVINQYLEVILKNLDSLKTVILLNFDFLNTLDTQCDADYLWNCISGWVPKLESLLQSEPVMVKYFFFKLKSPIEVKVAGMSTEKSEAIAVFYHKILETYLKRIVQAIPRGVFVELEELQSLLIDDEYCFIEKSKVKNIIQSERRRRLAEKTCKISKLSLGRTYFTYRVAQKIETHISFKHHNLNEVTIHISNIEHC</sequence>
<evidence type="ECO:0000256" key="1">
    <source>
        <dbReference type="ARBA" id="ARBA00006224"/>
    </source>
</evidence>
<dbReference type="PANTHER" id="PTHR15691">
    <property type="entry name" value="WASH COMPLEX SUBUNIT 5"/>
    <property type="match status" value="1"/>
</dbReference>
<protein>
    <submittedName>
        <fullName evidence="3">RING-type domain-containing protein</fullName>
    </submittedName>
</protein>
<dbReference type="Pfam" id="PF10266">
    <property type="entry name" value="Strumpellin"/>
    <property type="match status" value="1"/>
</dbReference>
<dbReference type="GO" id="GO:0071203">
    <property type="term" value="C:WASH complex"/>
    <property type="evidence" value="ECO:0007669"/>
    <property type="project" value="InterPro"/>
</dbReference>
<evidence type="ECO:0000313" key="3">
    <source>
        <dbReference type="WBParaSite" id="BXY_0570100.1"/>
    </source>
</evidence>
<dbReference type="eggNOG" id="KOG3666">
    <property type="taxonomic scope" value="Eukaryota"/>
</dbReference>
<dbReference type="InterPro" id="IPR019393">
    <property type="entry name" value="WASH_strumpellin"/>
</dbReference>
<name>A0A1I7RY84_BURXY</name>
<accession>A0A1I7RY84</accession>
<evidence type="ECO:0000313" key="2">
    <source>
        <dbReference type="Proteomes" id="UP000095284"/>
    </source>
</evidence>
<dbReference type="GO" id="GO:0051125">
    <property type="term" value="P:regulation of actin nucleation"/>
    <property type="evidence" value="ECO:0007669"/>
    <property type="project" value="TreeGrafter"/>
</dbReference>
<dbReference type="GO" id="GO:0140285">
    <property type="term" value="P:endosome fission"/>
    <property type="evidence" value="ECO:0007669"/>
    <property type="project" value="TreeGrafter"/>
</dbReference>
<proteinExistence type="inferred from homology"/>
<dbReference type="GO" id="GO:0030041">
    <property type="term" value="P:actin filament polymerization"/>
    <property type="evidence" value="ECO:0007669"/>
    <property type="project" value="TreeGrafter"/>
</dbReference>
<dbReference type="GO" id="GO:0005768">
    <property type="term" value="C:endosome"/>
    <property type="evidence" value="ECO:0007669"/>
    <property type="project" value="TreeGrafter"/>
</dbReference>
<organism evidence="2 3">
    <name type="scientific">Bursaphelenchus xylophilus</name>
    <name type="common">Pinewood nematode worm</name>
    <name type="synonym">Aphelenchoides xylophilus</name>
    <dbReference type="NCBI Taxonomy" id="6326"/>
    <lineage>
        <taxon>Eukaryota</taxon>
        <taxon>Metazoa</taxon>
        <taxon>Ecdysozoa</taxon>
        <taxon>Nematoda</taxon>
        <taxon>Chromadorea</taxon>
        <taxon>Rhabditida</taxon>
        <taxon>Tylenchina</taxon>
        <taxon>Tylenchomorpha</taxon>
        <taxon>Aphelenchoidea</taxon>
        <taxon>Aphelenchoididae</taxon>
        <taxon>Bursaphelenchus</taxon>
    </lineage>
</organism>
<dbReference type="WBParaSite" id="BXY_0570100.1">
    <property type="protein sequence ID" value="BXY_0570100.1"/>
    <property type="gene ID" value="BXY_0570100"/>
</dbReference>
<comment type="similarity">
    <text evidence="1">Belongs to the strumpellin family.</text>
</comment>
<dbReference type="GO" id="GO:0007032">
    <property type="term" value="P:endosome organization"/>
    <property type="evidence" value="ECO:0007669"/>
    <property type="project" value="TreeGrafter"/>
</dbReference>
<reference evidence="3" key="1">
    <citation type="submission" date="2016-11" db="UniProtKB">
        <authorList>
            <consortium name="WormBaseParasite"/>
        </authorList>
    </citation>
    <scope>IDENTIFICATION</scope>
</reference>
<dbReference type="Proteomes" id="UP000095284">
    <property type="component" value="Unplaced"/>
</dbReference>
<dbReference type="AlphaFoldDB" id="A0A1I7RY84"/>